<sequence length="79" mass="8800">MTGLDSIYAMLARPHRLQRMDNTPKRKVGGVNEDTSISANTKEAPQSRQAPTKHKHNDITDDDAPLPTKAPTHRIDVEI</sequence>
<feature type="compositionally biased region" description="Polar residues" evidence="1">
    <location>
        <begin position="33"/>
        <end position="50"/>
    </location>
</feature>
<proteinExistence type="predicted"/>
<feature type="region of interest" description="Disordered" evidence="1">
    <location>
        <begin position="16"/>
        <end position="79"/>
    </location>
</feature>
<accession>A0ABS5I4W5</accession>
<comment type="caution">
    <text evidence="2">The sequence shown here is derived from an EMBL/GenBank/DDBJ whole genome shotgun (WGS) entry which is preliminary data.</text>
</comment>
<evidence type="ECO:0000256" key="1">
    <source>
        <dbReference type="SAM" id="MobiDB-lite"/>
    </source>
</evidence>
<reference evidence="2 3" key="1">
    <citation type="submission" date="2020-02" db="EMBL/GenBank/DDBJ databases">
        <title>Shewanella WXL01 sp. nov., a marine bacterium isolated from green algae in Luhuitou Fringing Reef (Northern South China Sea).</title>
        <authorList>
            <person name="Wang X."/>
        </authorList>
    </citation>
    <scope>NUCLEOTIDE SEQUENCE [LARGE SCALE GENOMIC DNA]</scope>
    <source>
        <strain evidence="2 3">MCCC 1A01895</strain>
    </source>
</reference>
<organism evidence="2 3">
    <name type="scientific">Shewanella intestini</name>
    <dbReference type="NCBI Taxonomy" id="2017544"/>
    <lineage>
        <taxon>Bacteria</taxon>
        <taxon>Pseudomonadati</taxon>
        <taxon>Pseudomonadota</taxon>
        <taxon>Gammaproteobacteria</taxon>
        <taxon>Alteromonadales</taxon>
        <taxon>Shewanellaceae</taxon>
        <taxon>Shewanella</taxon>
    </lineage>
</organism>
<keyword evidence="3" id="KW-1185">Reference proteome</keyword>
<dbReference type="EMBL" id="JAAIKR010000015">
    <property type="protein sequence ID" value="MBR9729056.1"/>
    <property type="molecule type" value="Genomic_DNA"/>
</dbReference>
<evidence type="ECO:0000313" key="3">
    <source>
        <dbReference type="Proteomes" id="UP000811844"/>
    </source>
</evidence>
<dbReference type="Proteomes" id="UP000811844">
    <property type="component" value="Unassembled WGS sequence"/>
</dbReference>
<gene>
    <name evidence="2" type="ORF">G3R48_13840</name>
</gene>
<name>A0ABS5I4W5_9GAMM</name>
<dbReference type="RefSeq" id="WP_153665597.1">
    <property type="nucleotide sequence ID" value="NZ_JAAIKR010000015.1"/>
</dbReference>
<protein>
    <submittedName>
        <fullName evidence="2">Uncharacterized protein</fullName>
    </submittedName>
</protein>
<evidence type="ECO:0000313" key="2">
    <source>
        <dbReference type="EMBL" id="MBR9729056.1"/>
    </source>
</evidence>